<dbReference type="InterPro" id="IPR016032">
    <property type="entry name" value="Sig_transdc_resp-reg_C-effctor"/>
</dbReference>
<dbReference type="InterPro" id="IPR036388">
    <property type="entry name" value="WH-like_DNA-bd_sf"/>
</dbReference>
<keyword evidence="1" id="KW-0805">Transcription regulation</keyword>
<sequence length="226" mass="25707">MKKKLLIIDDDSFLTKSISSYLISEDFLVDAANNSSNIMHHIEVTKPDLIITDIMMPHLDGYDLMKKIRKSKISNTIPVIFLTAKGMTSDRIVGYNLGCNAYIAKPFFPKELLAIIKNIFKNLESISISRKANEKNLTSLSANKQSEKIVLSNLTSREYNIIILVSKGFMNKEIAHKLNISLRNVEKYVSQLLQKTDTRNRTELAKLALFADLKKKRANDGNRTRE</sequence>
<gene>
    <name evidence="7" type="primary">ycf29</name>
</gene>
<dbReference type="AlphaFoldDB" id="A0A345UAZ6"/>
<dbReference type="Pfam" id="PF00196">
    <property type="entry name" value="GerE"/>
    <property type="match status" value="1"/>
</dbReference>
<dbReference type="PANTHER" id="PTHR48111">
    <property type="entry name" value="REGULATOR OF RPOS"/>
    <property type="match status" value="1"/>
</dbReference>
<reference evidence="7" key="1">
    <citation type="submission" date="2018-05" db="EMBL/GenBank/DDBJ databases">
        <title>Organellar genomes of Gracilariaceae.</title>
        <authorList>
            <person name="Iha C."/>
            <person name="Oliveira M.C."/>
        </authorList>
    </citation>
    <scope>NUCLEOTIDE SEQUENCE</scope>
</reference>
<evidence type="ECO:0000259" key="6">
    <source>
        <dbReference type="PROSITE" id="PS50110"/>
    </source>
</evidence>
<feature type="modified residue" description="4-aspartylphosphate" evidence="4">
    <location>
        <position position="53"/>
    </location>
</feature>
<dbReference type="EMBL" id="MH396016">
    <property type="protein sequence ID" value="AXI97632.1"/>
    <property type="molecule type" value="Genomic_DNA"/>
</dbReference>
<dbReference type="SMART" id="SM00421">
    <property type="entry name" value="HTH_LUXR"/>
    <property type="match status" value="1"/>
</dbReference>
<dbReference type="SUPFAM" id="SSF52172">
    <property type="entry name" value="CheY-like"/>
    <property type="match status" value="1"/>
</dbReference>
<organism evidence="7">
    <name type="scientific">Melanthalia intermedia</name>
    <dbReference type="NCBI Taxonomy" id="172989"/>
    <lineage>
        <taxon>Eukaryota</taxon>
        <taxon>Rhodophyta</taxon>
        <taxon>Florideophyceae</taxon>
        <taxon>Rhodymeniophycidae</taxon>
        <taxon>Gracilariales</taxon>
        <taxon>Gracilariaceae</taxon>
        <taxon>Melanthalia</taxon>
    </lineage>
</organism>
<geneLocation type="chloroplast" evidence="7"/>
<accession>A0A345UAZ6</accession>
<name>A0A345UAZ6_9FLOR</name>
<dbReference type="GO" id="GO:0032993">
    <property type="term" value="C:protein-DNA complex"/>
    <property type="evidence" value="ECO:0007669"/>
    <property type="project" value="TreeGrafter"/>
</dbReference>
<dbReference type="SMART" id="SM00448">
    <property type="entry name" value="REC"/>
    <property type="match status" value="1"/>
</dbReference>
<keyword evidence="3" id="KW-0804">Transcription</keyword>
<dbReference type="PROSITE" id="PS50043">
    <property type="entry name" value="HTH_LUXR_2"/>
    <property type="match status" value="1"/>
</dbReference>
<keyword evidence="2" id="KW-0238">DNA-binding</keyword>
<keyword evidence="7" id="KW-0934">Plastid</keyword>
<keyword evidence="4" id="KW-0597">Phosphoprotein</keyword>
<feature type="domain" description="Response regulatory" evidence="6">
    <location>
        <begin position="4"/>
        <end position="120"/>
    </location>
</feature>
<evidence type="ECO:0000313" key="7">
    <source>
        <dbReference type="EMBL" id="AXI97632.1"/>
    </source>
</evidence>
<dbReference type="PRINTS" id="PR00038">
    <property type="entry name" value="HTHLUXR"/>
</dbReference>
<protein>
    <recommendedName>
        <fullName evidence="8">TctD transcriptional regulator</fullName>
    </recommendedName>
</protein>
<dbReference type="CDD" id="cd06170">
    <property type="entry name" value="LuxR_C_like"/>
    <property type="match status" value="1"/>
</dbReference>
<dbReference type="GeneID" id="37624353"/>
<dbReference type="GO" id="GO:0000976">
    <property type="term" value="F:transcription cis-regulatory region binding"/>
    <property type="evidence" value="ECO:0007669"/>
    <property type="project" value="TreeGrafter"/>
</dbReference>
<dbReference type="GO" id="GO:0000156">
    <property type="term" value="F:phosphorelay response regulator activity"/>
    <property type="evidence" value="ECO:0007669"/>
    <property type="project" value="TreeGrafter"/>
</dbReference>
<feature type="domain" description="HTH luxR-type" evidence="5">
    <location>
        <begin position="147"/>
        <end position="212"/>
    </location>
</feature>
<dbReference type="Gene3D" id="1.10.10.10">
    <property type="entry name" value="Winged helix-like DNA-binding domain superfamily/Winged helix DNA-binding domain"/>
    <property type="match status" value="1"/>
</dbReference>
<evidence type="ECO:0000256" key="1">
    <source>
        <dbReference type="ARBA" id="ARBA00023015"/>
    </source>
</evidence>
<keyword evidence="7" id="KW-0150">Chloroplast</keyword>
<dbReference type="Pfam" id="PF00072">
    <property type="entry name" value="Response_reg"/>
    <property type="match status" value="1"/>
</dbReference>
<proteinExistence type="predicted"/>
<evidence type="ECO:0000256" key="4">
    <source>
        <dbReference type="PROSITE-ProRule" id="PRU00169"/>
    </source>
</evidence>
<evidence type="ECO:0008006" key="8">
    <source>
        <dbReference type="Google" id="ProtNLM"/>
    </source>
</evidence>
<dbReference type="SUPFAM" id="SSF46894">
    <property type="entry name" value="C-terminal effector domain of the bipartite response regulators"/>
    <property type="match status" value="1"/>
</dbReference>
<dbReference type="GO" id="GO:0005829">
    <property type="term" value="C:cytosol"/>
    <property type="evidence" value="ECO:0007669"/>
    <property type="project" value="TreeGrafter"/>
</dbReference>
<dbReference type="GO" id="GO:0006355">
    <property type="term" value="P:regulation of DNA-templated transcription"/>
    <property type="evidence" value="ECO:0007669"/>
    <property type="project" value="InterPro"/>
</dbReference>
<dbReference type="PANTHER" id="PTHR48111:SF67">
    <property type="entry name" value="TRANSCRIPTIONAL REGULATORY PROTEIN TCTD"/>
    <property type="match status" value="1"/>
</dbReference>
<dbReference type="InterPro" id="IPR000792">
    <property type="entry name" value="Tscrpt_reg_LuxR_C"/>
</dbReference>
<evidence type="ECO:0000259" key="5">
    <source>
        <dbReference type="PROSITE" id="PS50043"/>
    </source>
</evidence>
<dbReference type="InterPro" id="IPR039420">
    <property type="entry name" value="WalR-like"/>
</dbReference>
<evidence type="ECO:0000256" key="3">
    <source>
        <dbReference type="ARBA" id="ARBA00023163"/>
    </source>
</evidence>
<dbReference type="Gene3D" id="3.40.50.2300">
    <property type="match status" value="1"/>
</dbReference>
<evidence type="ECO:0000256" key="2">
    <source>
        <dbReference type="ARBA" id="ARBA00023125"/>
    </source>
</evidence>
<dbReference type="InterPro" id="IPR001789">
    <property type="entry name" value="Sig_transdc_resp-reg_receiver"/>
</dbReference>
<dbReference type="PROSITE" id="PS50110">
    <property type="entry name" value="RESPONSE_REGULATORY"/>
    <property type="match status" value="1"/>
</dbReference>
<dbReference type="RefSeq" id="YP_009511755.1">
    <property type="nucleotide sequence ID" value="NC_039145.1"/>
</dbReference>
<dbReference type="InterPro" id="IPR011006">
    <property type="entry name" value="CheY-like_superfamily"/>
</dbReference>